<sequence length="169" mass="18272">MFAHEILMICCRESRSRECPPSTVGVRVAVRSAQTTPTLTAHSPIPSWRGGMRPGDKNPTSIPSGKGGDFHRGSGSSPGKATLRTTQSAGLWQSHTPTAALTPSQHHPSDAIRKIEATPWSPHPLANRRRRSEERIISTLRHYTITSPPGGGETGVPVLEEDIARSDIE</sequence>
<comment type="caution">
    <text evidence="2">The sequence shown here is derived from an EMBL/GenBank/DDBJ whole genome shotgun (WGS) entry which is preliminary data.</text>
</comment>
<organism evidence="2 3">
    <name type="scientific">Colocasia esculenta</name>
    <name type="common">Wild taro</name>
    <name type="synonym">Arum esculentum</name>
    <dbReference type="NCBI Taxonomy" id="4460"/>
    <lineage>
        <taxon>Eukaryota</taxon>
        <taxon>Viridiplantae</taxon>
        <taxon>Streptophyta</taxon>
        <taxon>Embryophyta</taxon>
        <taxon>Tracheophyta</taxon>
        <taxon>Spermatophyta</taxon>
        <taxon>Magnoliopsida</taxon>
        <taxon>Liliopsida</taxon>
        <taxon>Araceae</taxon>
        <taxon>Aroideae</taxon>
        <taxon>Colocasieae</taxon>
        <taxon>Colocasia</taxon>
    </lineage>
</organism>
<proteinExistence type="predicted"/>
<feature type="region of interest" description="Disordered" evidence="1">
    <location>
        <begin position="35"/>
        <end position="110"/>
    </location>
</feature>
<dbReference type="AlphaFoldDB" id="A0A843V4R7"/>
<accession>A0A843V4R7</accession>
<dbReference type="EMBL" id="NMUH01000916">
    <property type="protein sequence ID" value="MQL86649.1"/>
    <property type="molecule type" value="Genomic_DNA"/>
</dbReference>
<name>A0A843V4R7_COLES</name>
<evidence type="ECO:0000256" key="1">
    <source>
        <dbReference type="SAM" id="MobiDB-lite"/>
    </source>
</evidence>
<feature type="compositionally biased region" description="Polar residues" evidence="1">
    <location>
        <begin position="74"/>
        <end position="106"/>
    </location>
</feature>
<protein>
    <submittedName>
        <fullName evidence="2">Uncharacterized protein</fullName>
    </submittedName>
</protein>
<evidence type="ECO:0000313" key="2">
    <source>
        <dbReference type="EMBL" id="MQL86649.1"/>
    </source>
</evidence>
<feature type="region of interest" description="Disordered" evidence="1">
    <location>
        <begin position="143"/>
        <end position="169"/>
    </location>
</feature>
<reference evidence="2" key="1">
    <citation type="submission" date="2017-07" db="EMBL/GenBank/DDBJ databases">
        <title>Taro Niue Genome Assembly and Annotation.</title>
        <authorList>
            <person name="Atibalentja N."/>
            <person name="Keating K."/>
            <person name="Fields C.J."/>
        </authorList>
    </citation>
    <scope>NUCLEOTIDE SEQUENCE</scope>
    <source>
        <strain evidence="2">Niue_2</strain>
        <tissue evidence="2">Leaf</tissue>
    </source>
</reference>
<keyword evidence="3" id="KW-1185">Reference proteome</keyword>
<evidence type="ECO:0000313" key="3">
    <source>
        <dbReference type="Proteomes" id="UP000652761"/>
    </source>
</evidence>
<gene>
    <name evidence="2" type="ORF">Taro_019171</name>
</gene>
<dbReference type="Proteomes" id="UP000652761">
    <property type="component" value="Unassembled WGS sequence"/>
</dbReference>